<keyword evidence="2" id="KW-0812">Transmembrane</keyword>
<keyword evidence="6" id="KW-1185">Reference proteome</keyword>
<dbReference type="Proteomes" id="UP001549139">
    <property type="component" value="Unassembled WGS sequence"/>
</dbReference>
<evidence type="ECO:0000313" key="5">
    <source>
        <dbReference type="Proteomes" id="UP000554284"/>
    </source>
</evidence>
<feature type="transmembrane region" description="Helical" evidence="2">
    <location>
        <begin position="125"/>
        <end position="148"/>
    </location>
</feature>
<dbReference type="RefSeq" id="WP_168684161.1">
    <property type="nucleotide sequence ID" value="NZ_JAAXPF010000003.1"/>
</dbReference>
<accession>A0A7X6REC6</accession>
<reference evidence="4 5" key="1">
    <citation type="submission" date="2020-04" db="EMBL/GenBank/DDBJ databases">
        <title>MicrobeNet Type strains.</title>
        <authorList>
            <person name="Nicholson A.C."/>
        </authorList>
    </citation>
    <scope>NUCLEOTIDE SEQUENCE [LARGE SCALE GENOMIC DNA]</scope>
    <source>
        <strain evidence="4 5">ATCC 700355</strain>
    </source>
</reference>
<evidence type="ECO:0000256" key="2">
    <source>
        <dbReference type="SAM" id="Phobius"/>
    </source>
</evidence>
<dbReference type="EMBL" id="JBEPNZ010000001">
    <property type="protein sequence ID" value="MET3944961.1"/>
    <property type="molecule type" value="Genomic_DNA"/>
</dbReference>
<gene>
    <name evidence="4" type="ORF">HF989_04155</name>
    <name evidence="3" type="ORF">JOF50_001760</name>
</gene>
<feature type="transmembrane region" description="Helical" evidence="2">
    <location>
        <begin position="154"/>
        <end position="177"/>
    </location>
</feature>
<name>A0A7X6REC6_9CORY</name>
<protein>
    <submittedName>
        <fullName evidence="4">Uncharacterized protein</fullName>
    </submittedName>
</protein>
<evidence type="ECO:0000313" key="4">
    <source>
        <dbReference type="EMBL" id="NKY68566.1"/>
    </source>
</evidence>
<evidence type="ECO:0000313" key="3">
    <source>
        <dbReference type="EMBL" id="MET3944961.1"/>
    </source>
</evidence>
<proteinExistence type="predicted"/>
<reference evidence="3 6" key="2">
    <citation type="submission" date="2024-06" db="EMBL/GenBank/DDBJ databases">
        <title>Sequencing the genomes of 1000 actinobacteria strains.</title>
        <authorList>
            <person name="Klenk H.-P."/>
        </authorList>
    </citation>
    <scope>NUCLEOTIDE SEQUENCE [LARGE SCALE GENOMIC DNA]</scope>
    <source>
        <strain evidence="3 6">DSM 44265</strain>
    </source>
</reference>
<feature type="region of interest" description="Disordered" evidence="1">
    <location>
        <begin position="1"/>
        <end position="25"/>
    </location>
</feature>
<comment type="caution">
    <text evidence="4">The sequence shown here is derived from an EMBL/GenBank/DDBJ whole genome shotgun (WGS) entry which is preliminary data.</text>
</comment>
<evidence type="ECO:0000313" key="6">
    <source>
        <dbReference type="Proteomes" id="UP001549139"/>
    </source>
</evidence>
<keyword evidence="2" id="KW-1133">Transmembrane helix</keyword>
<feature type="compositionally biased region" description="Basic and acidic residues" evidence="1">
    <location>
        <begin position="15"/>
        <end position="24"/>
    </location>
</feature>
<sequence length="204" mass="21606">MVSLPPMNPGSPKRVSPEAVEKRGGSGMPEAVRYMLTCWAVMIGGELLHQIMTVIASVLDPSALREVARERAKNSGGEVSDALVNASVYGSIFLMAVLELGIIVLFVFALRAVKQQAKWAPNARRLLQVFSGYFALRMLALFMVVPASTAVPEAFFGADGVIQIILGVAGILGIVYSMDKSAVAWTKDGPGKQGAGGAQEKKGN</sequence>
<dbReference type="Proteomes" id="UP000554284">
    <property type="component" value="Unassembled WGS sequence"/>
</dbReference>
<evidence type="ECO:0000256" key="1">
    <source>
        <dbReference type="SAM" id="MobiDB-lite"/>
    </source>
</evidence>
<feature type="transmembrane region" description="Helical" evidence="2">
    <location>
        <begin position="88"/>
        <end position="113"/>
    </location>
</feature>
<dbReference type="AlphaFoldDB" id="A0A7X6REC6"/>
<organism evidence="4 5">
    <name type="scientific">Corynebacterium mucifaciens</name>
    <dbReference type="NCBI Taxonomy" id="57171"/>
    <lineage>
        <taxon>Bacteria</taxon>
        <taxon>Bacillati</taxon>
        <taxon>Actinomycetota</taxon>
        <taxon>Actinomycetes</taxon>
        <taxon>Mycobacteriales</taxon>
        <taxon>Corynebacteriaceae</taxon>
        <taxon>Corynebacterium</taxon>
    </lineage>
</organism>
<keyword evidence="2" id="KW-0472">Membrane</keyword>
<dbReference type="EMBL" id="JAAXPF010000003">
    <property type="protein sequence ID" value="NKY68566.1"/>
    <property type="molecule type" value="Genomic_DNA"/>
</dbReference>